<dbReference type="EMBL" id="VSSQ01048058">
    <property type="protein sequence ID" value="MPN02096.1"/>
    <property type="molecule type" value="Genomic_DNA"/>
</dbReference>
<name>A0A645EKV4_9ZZZZ</name>
<organism evidence="1">
    <name type="scientific">bioreactor metagenome</name>
    <dbReference type="NCBI Taxonomy" id="1076179"/>
    <lineage>
        <taxon>unclassified sequences</taxon>
        <taxon>metagenomes</taxon>
        <taxon>ecological metagenomes</taxon>
    </lineage>
</organism>
<protein>
    <submittedName>
        <fullName evidence="1">Uncharacterized protein</fullName>
    </submittedName>
</protein>
<dbReference type="AlphaFoldDB" id="A0A645EKV4"/>
<sequence length="175" mass="19121">MPAFGNPVTGLTVFREHRRIGQNDFLSPLTLELNPLTARRKYPARFVAGSAPGLVRSTGYLATPVRLGKIDLRRFQAIVLNETEQFDIQFLAGCQADQVERLADLAVGRYILEEHEAAVATRGEHQLVAILEDLAVGQPRLGVDRLAGRQIGDIHLVSQGRQAQQGPGNNTGDMA</sequence>
<comment type="caution">
    <text evidence="1">The sequence shown here is derived from an EMBL/GenBank/DDBJ whole genome shotgun (WGS) entry which is preliminary data.</text>
</comment>
<accession>A0A645EKV4</accession>
<reference evidence="1" key="1">
    <citation type="submission" date="2019-08" db="EMBL/GenBank/DDBJ databases">
        <authorList>
            <person name="Kucharzyk K."/>
            <person name="Murdoch R.W."/>
            <person name="Higgins S."/>
            <person name="Loffler F."/>
        </authorList>
    </citation>
    <scope>NUCLEOTIDE SEQUENCE</scope>
</reference>
<proteinExistence type="predicted"/>
<evidence type="ECO:0000313" key="1">
    <source>
        <dbReference type="EMBL" id="MPN02096.1"/>
    </source>
</evidence>
<gene>
    <name evidence="1" type="ORF">SDC9_149309</name>
</gene>